<dbReference type="SUPFAM" id="SSF52980">
    <property type="entry name" value="Restriction endonuclease-like"/>
    <property type="match status" value="1"/>
</dbReference>
<dbReference type="InterPro" id="IPR027417">
    <property type="entry name" value="P-loop_NTPase"/>
</dbReference>
<evidence type="ECO:0000256" key="7">
    <source>
        <dbReference type="ARBA" id="ARBA00022840"/>
    </source>
</evidence>
<evidence type="ECO:0000256" key="15">
    <source>
        <dbReference type="PROSITE-ProRule" id="PRU00560"/>
    </source>
</evidence>
<evidence type="ECO:0000256" key="14">
    <source>
        <dbReference type="ARBA" id="ARBA00048988"/>
    </source>
</evidence>
<reference evidence="19 20" key="6">
    <citation type="journal article" date="2011" name="Appl. Environ. Microbiol.">
        <title>Involvement of the azorhizobial chromosome partition gene (parA) in the onset of bacteroid differentiation during Sesbania rostrata stem nodule development.</title>
        <authorList>
            <person name="Liu CT."/>
            <person name="Lee KB."/>
            <person name="Wang YS."/>
            <person name="Peng MH."/>
            <person name="Lee KT."/>
            <person name="Suzuki S."/>
            <person name="Suzuki T."/>
            <person name="Oyaizu H."/>
        </authorList>
    </citation>
    <scope>NUCLEOTIDE SEQUENCE [LARGE SCALE GENOMIC DNA]</scope>
    <source>
        <strain evidence="20">ATCC 43989 / DSM 5975 / JCM 20966 / LMG 6465 / NBRC 14845 / NCIMB 13405 / ORS 571</strain>
    </source>
</reference>
<reference evidence="19 20" key="3">
    <citation type="journal article" date="2008" name="BMC Genomics">
        <title>The genome of the versatile nitrogen fixer Azorhizobium caulinodans ORS571.</title>
        <authorList>
            <person name="Lee KB."/>
            <person name="Backer P.D."/>
            <person name="Aono T."/>
            <person name="Liu CT."/>
            <person name="Suzuki S."/>
            <person name="Suzuki T."/>
            <person name="Kaneko T."/>
            <person name="Yamada M."/>
            <person name="Tabata S."/>
            <person name="Kupfer D.M."/>
            <person name="Najar F.Z."/>
            <person name="Wiley G.B."/>
            <person name="Roe B."/>
            <person name="Binnewies T.T."/>
            <person name="Ussery D.W."/>
            <person name="D'Haeze W."/>
            <person name="Herder J.D."/>
            <person name="Gevers D."/>
            <person name="Vereecke D."/>
            <person name="Holsters M."/>
            <person name="Oyaizu H."/>
        </authorList>
    </citation>
    <scope>NUCLEOTIDE SEQUENCE [LARGE SCALE GENOMIC DNA]</scope>
    <source>
        <strain evidence="20">ATCC 43989 / DSM 5975 / JCM 20966 / LMG 6465 / NBRC 14845 / NCIMB 13405 / ORS 571</strain>
    </source>
</reference>
<comment type="catalytic activity">
    <reaction evidence="14">
        <text>ATP + H2O = ADP + phosphate + H(+)</text>
        <dbReference type="Rhea" id="RHEA:13065"/>
        <dbReference type="ChEBI" id="CHEBI:15377"/>
        <dbReference type="ChEBI" id="CHEBI:15378"/>
        <dbReference type="ChEBI" id="CHEBI:30616"/>
        <dbReference type="ChEBI" id="CHEBI:43474"/>
        <dbReference type="ChEBI" id="CHEBI:456216"/>
        <dbReference type="EC" id="5.6.2.4"/>
    </reaction>
</comment>
<reference evidence="19 20" key="4">
    <citation type="journal article" date="2009" name="Appl. Environ. Microbiol.">
        <title>Comparative genome-wide transcriptional profiling of Azorhizobium caulinodans ORS571 grown under free-living and symbiotic conditions.</title>
        <authorList>
            <person name="Tsukada S."/>
            <person name="Aono T."/>
            <person name="Akiba N."/>
            <person name="Lee KB."/>
            <person name="Liu CT."/>
            <person name="Toyazaki H."/>
            <person name="Oyaizu H."/>
        </authorList>
    </citation>
    <scope>NUCLEOTIDE SEQUENCE [LARGE SCALE GENOMIC DNA]</scope>
    <source>
        <strain evidence="20">ATCC 43989 / DSM 5975 / JCM 20966 / LMG 6465 / NBRC 14845 / NCIMB 13405 / ORS 571</strain>
    </source>
</reference>
<dbReference type="InterPro" id="IPR014151">
    <property type="entry name" value="DNA_helicase_AddA"/>
</dbReference>
<dbReference type="GO" id="GO:0043138">
    <property type="term" value="F:3'-5' DNA helicase activity"/>
    <property type="evidence" value="ECO:0007669"/>
    <property type="project" value="UniProtKB-EC"/>
</dbReference>
<evidence type="ECO:0000256" key="3">
    <source>
        <dbReference type="ARBA" id="ARBA00022763"/>
    </source>
</evidence>
<dbReference type="GO" id="GO:0003677">
    <property type="term" value="F:DNA binding"/>
    <property type="evidence" value="ECO:0007669"/>
    <property type="project" value="UniProtKB-KW"/>
</dbReference>
<evidence type="ECO:0000259" key="18">
    <source>
        <dbReference type="PROSITE" id="PS51217"/>
    </source>
</evidence>
<dbReference type="PANTHER" id="PTHR11070">
    <property type="entry name" value="UVRD / RECB / PCRA DNA HELICASE FAMILY MEMBER"/>
    <property type="match status" value="1"/>
</dbReference>
<dbReference type="Pfam" id="PF13361">
    <property type="entry name" value="UvrD_C"/>
    <property type="match status" value="1"/>
</dbReference>
<feature type="region of interest" description="Disordered" evidence="16">
    <location>
        <begin position="1"/>
        <end position="23"/>
    </location>
</feature>
<evidence type="ECO:0000256" key="1">
    <source>
        <dbReference type="ARBA" id="ARBA00022722"/>
    </source>
</evidence>
<evidence type="ECO:0000256" key="9">
    <source>
        <dbReference type="ARBA" id="ARBA00023204"/>
    </source>
</evidence>
<evidence type="ECO:0000256" key="2">
    <source>
        <dbReference type="ARBA" id="ARBA00022741"/>
    </source>
</evidence>
<keyword evidence="5 15" id="KW-0347">Helicase</keyword>
<evidence type="ECO:0000256" key="16">
    <source>
        <dbReference type="SAM" id="MobiDB-lite"/>
    </source>
</evidence>
<evidence type="ECO:0000256" key="13">
    <source>
        <dbReference type="ARBA" id="ARBA00034923"/>
    </source>
</evidence>
<feature type="binding site" evidence="15">
    <location>
        <begin position="37"/>
        <end position="44"/>
    </location>
    <ligand>
        <name>ATP</name>
        <dbReference type="ChEBI" id="CHEBI:30616"/>
    </ligand>
</feature>
<evidence type="ECO:0000259" key="17">
    <source>
        <dbReference type="PROSITE" id="PS51198"/>
    </source>
</evidence>
<dbReference type="InterPro" id="IPR014017">
    <property type="entry name" value="DNA_helicase_UvrD-like_C"/>
</dbReference>
<dbReference type="Pfam" id="PF00580">
    <property type="entry name" value="UvrD-helicase"/>
    <property type="match status" value="1"/>
</dbReference>
<dbReference type="InterPro" id="IPR011604">
    <property type="entry name" value="PDDEXK-like_dom_sf"/>
</dbReference>
<keyword evidence="6 19" id="KW-0269">Exonuclease</keyword>
<comment type="catalytic activity">
    <reaction evidence="11">
        <text>Couples ATP hydrolysis with the unwinding of duplex DNA by translocating in the 3'-5' direction.</text>
        <dbReference type="EC" id="5.6.2.4"/>
    </reaction>
</comment>
<name>A8IPX8_AZOC5</name>
<feature type="compositionally biased region" description="Basic and acidic residues" evidence="16">
    <location>
        <begin position="7"/>
        <end position="21"/>
    </location>
</feature>
<protein>
    <recommendedName>
        <fullName evidence="12">DNA 3'-5' helicase</fullName>
        <ecNumber evidence="12">5.6.2.4</ecNumber>
    </recommendedName>
    <alternativeName>
        <fullName evidence="13">DNA 3'-5' helicase II</fullName>
    </alternativeName>
</protein>
<keyword evidence="3" id="KW-0227">DNA damage</keyword>
<dbReference type="InterPro" id="IPR038726">
    <property type="entry name" value="PDDEXK_AddAB-type"/>
</dbReference>
<keyword evidence="8" id="KW-0238">DNA-binding</keyword>
<dbReference type="PROSITE" id="PS51198">
    <property type="entry name" value="UVRD_HELICASE_ATP_BIND"/>
    <property type="match status" value="1"/>
</dbReference>
<dbReference type="STRING" id="438753.AZC_0714"/>
<dbReference type="GO" id="GO:0004527">
    <property type="term" value="F:exonuclease activity"/>
    <property type="evidence" value="ECO:0007669"/>
    <property type="project" value="UniProtKB-KW"/>
</dbReference>
<feature type="domain" description="UvrD-like helicase C-terminal" evidence="18">
    <location>
        <begin position="527"/>
        <end position="797"/>
    </location>
</feature>
<keyword evidence="20" id="KW-1185">Reference proteome</keyword>
<dbReference type="AlphaFoldDB" id="A8IPX8"/>
<feature type="region of interest" description="Disordered" evidence="16">
    <location>
        <begin position="934"/>
        <end position="954"/>
    </location>
</feature>
<keyword evidence="9" id="KW-0234">DNA repair</keyword>
<evidence type="ECO:0000256" key="10">
    <source>
        <dbReference type="ARBA" id="ARBA00023235"/>
    </source>
</evidence>
<dbReference type="Gene3D" id="3.90.320.10">
    <property type="match status" value="1"/>
</dbReference>
<dbReference type="HOGENOM" id="CLU_001114_0_0_5"/>
<dbReference type="PANTHER" id="PTHR11070:SF2">
    <property type="entry name" value="ATP-DEPENDENT DNA HELICASE SRS2"/>
    <property type="match status" value="1"/>
</dbReference>
<organism evidence="19 20">
    <name type="scientific">Azorhizobium caulinodans (strain ATCC 43989 / DSM 5975 / JCM 20966 / LMG 6465 / NBRC 14845 / NCIMB 13405 / ORS 571)</name>
    <dbReference type="NCBI Taxonomy" id="438753"/>
    <lineage>
        <taxon>Bacteria</taxon>
        <taxon>Pseudomonadati</taxon>
        <taxon>Pseudomonadota</taxon>
        <taxon>Alphaproteobacteria</taxon>
        <taxon>Hyphomicrobiales</taxon>
        <taxon>Xanthobacteraceae</taxon>
        <taxon>Azorhizobium</taxon>
    </lineage>
</organism>
<dbReference type="GO" id="GO:0005524">
    <property type="term" value="F:ATP binding"/>
    <property type="evidence" value="ECO:0007669"/>
    <property type="project" value="UniProtKB-UniRule"/>
</dbReference>
<dbReference type="GO" id="GO:0000725">
    <property type="term" value="P:recombinational repair"/>
    <property type="evidence" value="ECO:0007669"/>
    <property type="project" value="TreeGrafter"/>
</dbReference>
<dbReference type="Gene3D" id="3.40.50.300">
    <property type="entry name" value="P-loop containing nucleotide triphosphate hydrolases"/>
    <property type="match status" value="4"/>
</dbReference>
<keyword evidence="10" id="KW-0413">Isomerase</keyword>
<feature type="domain" description="UvrD-like helicase ATP-binding" evidence="17">
    <location>
        <begin position="16"/>
        <end position="497"/>
    </location>
</feature>
<accession>A8IPX8</accession>
<dbReference type="EC" id="5.6.2.4" evidence="12"/>
<keyword evidence="7 15" id="KW-0067">ATP-binding</keyword>
<evidence type="ECO:0000256" key="5">
    <source>
        <dbReference type="ARBA" id="ARBA00022806"/>
    </source>
</evidence>
<keyword evidence="1" id="KW-0540">Nuclease</keyword>
<dbReference type="Proteomes" id="UP000000270">
    <property type="component" value="Chromosome"/>
</dbReference>
<dbReference type="InterPro" id="IPR000212">
    <property type="entry name" value="DNA_helicase_UvrD/REP"/>
</dbReference>
<evidence type="ECO:0000313" key="20">
    <source>
        <dbReference type="Proteomes" id="UP000000270"/>
    </source>
</evidence>
<dbReference type="SUPFAM" id="SSF52540">
    <property type="entry name" value="P-loop containing nucleoside triphosphate hydrolases"/>
    <property type="match status" value="1"/>
</dbReference>
<dbReference type="eggNOG" id="COG1074">
    <property type="taxonomic scope" value="Bacteria"/>
</dbReference>
<dbReference type="GO" id="GO:0005829">
    <property type="term" value="C:cytosol"/>
    <property type="evidence" value="ECO:0007669"/>
    <property type="project" value="TreeGrafter"/>
</dbReference>
<proteinExistence type="predicted"/>
<dbReference type="Pfam" id="PF12705">
    <property type="entry name" value="PDDEXK_1"/>
    <property type="match status" value="1"/>
</dbReference>
<dbReference type="PROSITE" id="PS51217">
    <property type="entry name" value="UVRD_HELICASE_CTER"/>
    <property type="match status" value="1"/>
</dbReference>
<dbReference type="NCBIfam" id="TIGR02784">
    <property type="entry name" value="addA_alphas"/>
    <property type="match status" value="1"/>
</dbReference>
<evidence type="ECO:0000256" key="4">
    <source>
        <dbReference type="ARBA" id="ARBA00022801"/>
    </source>
</evidence>
<dbReference type="GO" id="GO:0033202">
    <property type="term" value="C:DNA helicase complex"/>
    <property type="evidence" value="ECO:0007669"/>
    <property type="project" value="TreeGrafter"/>
</dbReference>
<evidence type="ECO:0000256" key="6">
    <source>
        <dbReference type="ARBA" id="ARBA00022839"/>
    </source>
</evidence>
<evidence type="ECO:0000256" key="8">
    <source>
        <dbReference type="ARBA" id="ARBA00023125"/>
    </source>
</evidence>
<evidence type="ECO:0000256" key="12">
    <source>
        <dbReference type="ARBA" id="ARBA00034808"/>
    </source>
</evidence>
<dbReference type="KEGG" id="azc:AZC_0714"/>
<reference evidence="19 20" key="5">
    <citation type="journal article" date="2010" name="Appl. Environ. Microbiol.">
        <title>phrR-like gene praR of Azorhizobium caulinodans ORS571 is essential for symbiosis with Sesbania rostrata and is involved in expression of reb genes.</title>
        <authorList>
            <person name="Akiba N."/>
            <person name="Aono T."/>
            <person name="Toyazaki H."/>
            <person name="Sato S."/>
            <person name="Oyaizu H."/>
        </authorList>
    </citation>
    <scope>NUCLEOTIDE SEQUENCE [LARGE SCALE GENOMIC DNA]</scope>
    <source>
        <strain evidence="20">ATCC 43989 / DSM 5975 / JCM 20966 / LMG 6465 / NBRC 14845 / NCIMB 13405 / ORS 571</strain>
    </source>
</reference>
<dbReference type="EMBL" id="AP009384">
    <property type="protein sequence ID" value="BAF86712.1"/>
    <property type="molecule type" value="Genomic_DNA"/>
</dbReference>
<keyword evidence="2 15" id="KW-0547">Nucleotide-binding</keyword>
<evidence type="ECO:0000256" key="11">
    <source>
        <dbReference type="ARBA" id="ARBA00034617"/>
    </source>
</evidence>
<evidence type="ECO:0000313" key="19">
    <source>
        <dbReference type="EMBL" id="BAF86712.1"/>
    </source>
</evidence>
<reference evidence="20" key="2">
    <citation type="submission" date="2007-04" db="EMBL/GenBank/DDBJ databases">
        <title>Complete genome sequence of the nitrogen-fixing bacterium Azorhizobium caulinodans ORS571.</title>
        <authorList>
            <person name="Lee K.B."/>
            <person name="Backer P.D."/>
            <person name="Aono T."/>
            <person name="Liu C.T."/>
            <person name="Suzuki S."/>
            <person name="Suzuki T."/>
            <person name="Kaneko T."/>
            <person name="Yamada M."/>
            <person name="Tabata S."/>
            <person name="Kupfer D.M."/>
            <person name="Najar F.Z."/>
            <person name="Wiley G.B."/>
            <person name="Roe B."/>
            <person name="Binnewies T."/>
            <person name="Ussery D."/>
            <person name="Vereecke D."/>
            <person name="Gevers D."/>
            <person name="Holsters M."/>
            <person name="Oyaizu H."/>
        </authorList>
    </citation>
    <scope>NUCLEOTIDE SEQUENCE [LARGE SCALE GENOMIC DNA]</scope>
    <source>
        <strain evidence="20">ATCC 43989 / DSM 5975 / JCM 20966 / LMG 6465 / NBRC 14845 / NCIMB 13405 / ORS 571</strain>
    </source>
</reference>
<reference evidence="19 20" key="1">
    <citation type="journal article" date="2007" name="Appl. Environ. Microbiol.">
        <title>Rhizobial factors required for stem nodule maturation and maintenance in Sesbania rostrata-Azorhizobium caulinodans ORS571 symbiosis.</title>
        <authorList>
            <person name="Suzuki S."/>
            <person name="Aono T."/>
            <person name="Lee KB."/>
            <person name="Suzuki T."/>
            <person name="Liu CT."/>
            <person name="Miwa H."/>
            <person name="Wakao S."/>
            <person name="Iki T."/>
            <person name="Oyaizu H."/>
        </authorList>
    </citation>
    <scope>NUCLEOTIDE SEQUENCE [LARGE SCALE GENOMIC DNA]</scope>
    <source>
        <strain evidence="20">ATCC 43989 / DSM 5975 / JCM 20966 / LMG 6465 / NBRC 14845 / NCIMB 13405 / ORS 571</strain>
    </source>
</reference>
<dbReference type="RefSeq" id="WP_012169245.1">
    <property type="nucleotide sequence ID" value="NC_009937.1"/>
</dbReference>
<dbReference type="InterPro" id="IPR011335">
    <property type="entry name" value="Restrct_endonuc-II-like"/>
</dbReference>
<keyword evidence="4 15" id="KW-0378">Hydrolase</keyword>
<gene>
    <name evidence="19" type="ordered locus">AZC_0714</name>
</gene>
<sequence length="1171" mass="126272">MSAHPASEARSDSAAKAEASRRQGVAASPQISAWVSANAGSGKTHVLAQRVIRLLLQGTPPGRILCLTYTKAAAANMANRVLKILSRWAGLDDAALDAELMRMDGMPPTPGLRIQARRLFAAALETPGGLKIQTIHAFCGGLLHRFPFEAGVAAGFRELDDVGRMELMARIRADLVVEAARAPSSTLGRALARLMEEMSDGGIDDLLEAAIAARSTIAALGGGEEERRARVAAVLGVAPGTTAADIEREMLDSPHLPQARWPDIEAVYLTSDKANDRKRAAALRAAIEAKDEAERLAAFRDLFFKADGDPRSDKDLLTKGLRDGFPHIAEKLEAERDRLVALTQTLRAARALERTEAALALGAEACRRYTAEKAARGLLDFDDLIDRTAEMLGRVPASFVHYKLDRGIDHVLVDEAQDTSPEQWRVVRGLVSDFFSGEGAREGVKRTLFVVGDEKQSIFSFQGADPRAFGDMRLAFQREAGQEDFRQVSLPHSFRSAPGVLEAVDAIFQRAEASAGLTIDNVAPPHAAIRADAPSLVELWPTVVPAAKVKVDDWRRPLDEIAGDDPVSRLAERIASFVRTGIAQRLAIPSRGGRPMRAQDVLVLVRRRGRLFEAVIRALKEAGGGVDVAGADRLVVAEHIAALDLMALGDALLSPDDDLALASVLKSPLFGLTDDDLLRLCPRREGRLLDVVTTGDGSIAERLTRWRGEARELRPFDFYARVLGRDGGRRAMLARLGPEAADVLDEFMALARTYESLEPATLPGFLAFLRRGGAETKRDMESGRDEVRVMTVHGAKGLEAPIVILADTVDLPKARTSGGLLHVPTADGATVPVLAPRKPEDPPSLAAARAAVTARELEEYRRLLYVALTRAEDALIVCGAETRAAAKDKTHARPAGCWYELVHAALIEEAEPVPATGWEGEVLRWRKSGRTLAPAEGTLSAPVAPPPPRPARLEDLPPVLISTEAIRPSRSAAASFRPPADGSLDPRVRGDLVHRLLAGLGALPEDQREAAGERLLDHVAEQVAAHHRAEVMAEVMGVLTHAPLAGLFAPHSLAEVPVVGRLTAADGRLVTVNGRLDRLAVTGDQLILADFKTDRVPPQSLDRIGEGYVGQLALYAAVLARAFPGRAVEAHLVYTRGPRIHVLPEARLRERLAERLAEPSGDTASRRRDAP</sequence>
<dbReference type="InterPro" id="IPR014016">
    <property type="entry name" value="UvrD-like_ATP-bd"/>
</dbReference>